<dbReference type="CDD" id="cd17324">
    <property type="entry name" value="MFS_NepI_like"/>
    <property type="match status" value="1"/>
</dbReference>
<proteinExistence type="predicted"/>
<keyword evidence="4 6" id="KW-1133">Transmembrane helix</keyword>
<evidence type="ECO:0000259" key="7">
    <source>
        <dbReference type="PROSITE" id="PS50850"/>
    </source>
</evidence>
<dbReference type="Gene3D" id="1.20.1250.20">
    <property type="entry name" value="MFS general substrate transporter like domains"/>
    <property type="match status" value="1"/>
</dbReference>
<sequence length="400" mass="40699">MSATPNAAAGLKSTRWALLFGNFVMGAGLQVAAGTLQDLARSLQVTVASAGQLISIGAVVVCVAAPLATWLARGRDMRGLLTVALLWFGIGHAACAVATSFLPLAVARALSMLAAALFTPQAAAAIAVMSPPKERASAIAFIFIGWSASAVICAPVSSYVGEVLGWPFAFGLVAALALLAAAVLWRSMPPGVTTPPVSVATWKAALREPALVAVVLVTALQGAGQFTVLSYFLPFCKQVLGATAAQVSLAYLWFGVLGVTGNVLLVRLIGRLGPVRSVNAVLCSMAVSLVAWPLVITVPALLLLVVPWALASFASNSAQQARLGHLAPQLTPALMAMNTSAIYLGQAAGAAGGGALLASHGMGALSWAGLAWMLVALALSAWAGRRLQVHGPRSATGAIV</sequence>
<feature type="transmembrane region" description="Helical" evidence="6">
    <location>
        <begin position="53"/>
        <end position="72"/>
    </location>
</feature>
<keyword evidence="2" id="KW-1003">Cell membrane</keyword>
<evidence type="ECO:0000256" key="4">
    <source>
        <dbReference type="ARBA" id="ARBA00022989"/>
    </source>
</evidence>
<feature type="transmembrane region" description="Helical" evidence="6">
    <location>
        <begin position="245"/>
        <end position="269"/>
    </location>
</feature>
<dbReference type="RefSeq" id="WP_200789977.1">
    <property type="nucleotide sequence ID" value="NZ_JAEDAO010000001.1"/>
</dbReference>
<reference evidence="8" key="1">
    <citation type="submission" date="2020-12" db="EMBL/GenBank/DDBJ databases">
        <title>Ramlibacter sp. nov., isolated from a freshwater alga, Cryptomonas.</title>
        <authorList>
            <person name="Kim H.M."/>
            <person name="Jeon C.O."/>
        </authorList>
    </citation>
    <scope>NUCLEOTIDE SEQUENCE</scope>
    <source>
        <strain evidence="8">CrO1</strain>
    </source>
</reference>
<evidence type="ECO:0000313" key="8">
    <source>
        <dbReference type="EMBL" id="MBK0394897.1"/>
    </source>
</evidence>
<keyword evidence="9" id="KW-1185">Reference proteome</keyword>
<feature type="transmembrane region" description="Helical" evidence="6">
    <location>
        <begin position="364"/>
        <end position="384"/>
    </location>
</feature>
<dbReference type="PROSITE" id="PS50850">
    <property type="entry name" value="MFS"/>
    <property type="match status" value="1"/>
</dbReference>
<gene>
    <name evidence="8" type="ORF">I8E28_19995</name>
</gene>
<feature type="transmembrane region" description="Helical" evidence="6">
    <location>
        <begin position="136"/>
        <end position="157"/>
    </location>
</feature>
<dbReference type="Pfam" id="PF07690">
    <property type="entry name" value="MFS_1"/>
    <property type="match status" value="1"/>
</dbReference>
<dbReference type="InterPro" id="IPR011701">
    <property type="entry name" value="MFS"/>
</dbReference>
<feature type="transmembrane region" description="Helical" evidence="6">
    <location>
        <begin position="79"/>
        <end position="103"/>
    </location>
</feature>
<dbReference type="GO" id="GO:0005886">
    <property type="term" value="C:plasma membrane"/>
    <property type="evidence" value="ECO:0007669"/>
    <property type="project" value="UniProtKB-SubCell"/>
</dbReference>
<dbReference type="GO" id="GO:0022857">
    <property type="term" value="F:transmembrane transporter activity"/>
    <property type="evidence" value="ECO:0007669"/>
    <property type="project" value="InterPro"/>
</dbReference>
<dbReference type="PANTHER" id="PTHR43124">
    <property type="entry name" value="PURINE EFFLUX PUMP PBUE"/>
    <property type="match status" value="1"/>
</dbReference>
<dbReference type="InterPro" id="IPR050189">
    <property type="entry name" value="MFS_Efflux_Transporters"/>
</dbReference>
<dbReference type="PANTHER" id="PTHR43124:SF10">
    <property type="entry name" value="PURINE EFFLUX PUMP PBUE"/>
    <property type="match status" value="1"/>
</dbReference>
<dbReference type="Proteomes" id="UP000617041">
    <property type="component" value="Unassembled WGS sequence"/>
</dbReference>
<evidence type="ECO:0000256" key="5">
    <source>
        <dbReference type="ARBA" id="ARBA00023136"/>
    </source>
</evidence>
<dbReference type="InterPro" id="IPR036259">
    <property type="entry name" value="MFS_trans_sf"/>
</dbReference>
<dbReference type="EMBL" id="JAEDAO010000001">
    <property type="protein sequence ID" value="MBK0394897.1"/>
    <property type="molecule type" value="Genomic_DNA"/>
</dbReference>
<dbReference type="InterPro" id="IPR020846">
    <property type="entry name" value="MFS_dom"/>
</dbReference>
<keyword evidence="5 6" id="KW-0472">Membrane</keyword>
<feature type="transmembrane region" description="Helical" evidence="6">
    <location>
        <begin position="16"/>
        <end position="33"/>
    </location>
</feature>
<comment type="subcellular location">
    <subcellularLocation>
        <location evidence="1">Cell membrane</location>
        <topology evidence="1">Multi-pass membrane protein</topology>
    </subcellularLocation>
</comment>
<feature type="transmembrane region" description="Helical" evidence="6">
    <location>
        <begin position="281"/>
        <end position="310"/>
    </location>
</feature>
<protein>
    <submittedName>
        <fullName evidence="8">MFS transporter</fullName>
    </submittedName>
</protein>
<evidence type="ECO:0000256" key="1">
    <source>
        <dbReference type="ARBA" id="ARBA00004651"/>
    </source>
</evidence>
<evidence type="ECO:0000256" key="2">
    <source>
        <dbReference type="ARBA" id="ARBA00022475"/>
    </source>
</evidence>
<evidence type="ECO:0000256" key="6">
    <source>
        <dbReference type="SAM" id="Phobius"/>
    </source>
</evidence>
<dbReference type="AlphaFoldDB" id="A0A934UTV0"/>
<accession>A0A934UTV0</accession>
<comment type="caution">
    <text evidence="8">The sequence shown here is derived from an EMBL/GenBank/DDBJ whole genome shotgun (WGS) entry which is preliminary data.</text>
</comment>
<feature type="transmembrane region" description="Helical" evidence="6">
    <location>
        <begin position="163"/>
        <end position="185"/>
    </location>
</feature>
<feature type="transmembrane region" description="Helical" evidence="6">
    <location>
        <begin position="210"/>
        <end position="233"/>
    </location>
</feature>
<feature type="transmembrane region" description="Helical" evidence="6">
    <location>
        <begin position="109"/>
        <end position="129"/>
    </location>
</feature>
<feature type="domain" description="Major facilitator superfamily (MFS) profile" evidence="7">
    <location>
        <begin position="14"/>
        <end position="388"/>
    </location>
</feature>
<dbReference type="SUPFAM" id="SSF103473">
    <property type="entry name" value="MFS general substrate transporter"/>
    <property type="match status" value="1"/>
</dbReference>
<evidence type="ECO:0000313" key="9">
    <source>
        <dbReference type="Proteomes" id="UP000617041"/>
    </source>
</evidence>
<keyword evidence="3 6" id="KW-0812">Transmembrane</keyword>
<evidence type="ECO:0000256" key="3">
    <source>
        <dbReference type="ARBA" id="ARBA00022692"/>
    </source>
</evidence>
<name>A0A934UTV0_9BURK</name>
<organism evidence="8 9">
    <name type="scientific">Ramlibacter algicola</name>
    <dbReference type="NCBI Taxonomy" id="2795217"/>
    <lineage>
        <taxon>Bacteria</taxon>
        <taxon>Pseudomonadati</taxon>
        <taxon>Pseudomonadota</taxon>
        <taxon>Betaproteobacteria</taxon>
        <taxon>Burkholderiales</taxon>
        <taxon>Comamonadaceae</taxon>
        <taxon>Ramlibacter</taxon>
    </lineage>
</organism>